<proteinExistence type="predicted"/>
<sequence>MRTQLLARKENKGNLRERDLCQGVAYLLPPSELATAPLFGRKPAASGAAAKKKKPDAAVVNGLKLREVATGSGGNGVRSWGKQFAARENGRFREAVVVAVATAATGSKGSTGGAVRLNQGCGNFWCKMS</sequence>
<evidence type="ECO:0000313" key="2">
    <source>
        <dbReference type="Proteomes" id="UP000325577"/>
    </source>
</evidence>
<dbReference type="Proteomes" id="UP000325577">
    <property type="component" value="Linkage Group LG14"/>
</dbReference>
<dbReference type="AlphaFoldDB" id="A0A5J5B740"/>
<evidence type="ECO:0000313" key="1">
    <source>
        <dbReference type="EMBL" id="KAA8539033.1"/>
    </source>
</evidence>
<reference evidence="1 2" key="1">
    <citation type="submission" date="2019-09" db="EMBL/GenBank/DDBJ databases">
        <title>A chromosome-level genome assembly of the Chinese tupelo Nyssa sinensis.</title>
        <authorList>
            <person name="Yang X."/>
            <person name="Kang M."/>
            <person name="Yang Y."/>
            <person name="Xiong H."/>
            <person name="Wang M."/>
            <person name="Zhang Z."/>
            <person name="Wang Z."/>
            <person name="Wu H."/>
            <person name="Ma T."/>
            <person name="Liu J."/>
            <person name="Xi Z."/>
        </authorList>
    </citation>
    <scope>NUCLEOTIDE SEQUENCE [LARGE SCALE GENOMIC DNA]</scope>
    <source>
        <strain evidence="1">J267</strain>
        <tissue evidence="1">Leaf</tissue>
    </source>
</reference>
<protein>
    <submittedName>
        <fullName evidence="1">Uncharacterized protein</fullName>
    </submittedName>
</protein>
<organism evidence="1 2">
    <name type="scientific">Nyssa sinensis</name>
    <dbReference type="NCBI Taxonomy" id="561372"/>
    <lineage>
        <taxon>Eukaryota</taxon>
        <taxon>Viridiplantae</taxon>
        <taxon>Streptophyta</taxon>
        <taxon>Embryophyta</taxon>
        <taxon>Tracheophyta</taxon>
        <taxon>Spermatophyta</taxon>
        <taxon>Magnoliopsida</taxon>
        <taxon>eudicotyledons</taxon>
        <taxon>Gunneridae</taxon>
        <taxon>Pentapetalae</taxon>
        <taxon>asterids</taxon>
        <taxon>Cornales</taxon>
        <taxon>Nyssaceae</taxon>
        <taxon>Nyssa</taxon>
    </lineage>
</organism>
<dbReference type="EMBL" id="CM018037">
    <property type="protein sequence ID" value="KAA8539033.1"/>
    <property type="molecule type" value="Genomic_DNA"/>
</dbReference>
<gene>
    <name evidence="1" type="ORF">F0562_025725</name>
</gene>
<keyword evidence="2" id="KW-1185">Reference proteome</keyword>
<name>A0A5J5B740_9ASTE</name>
<accession>A0A5J5B740</accession>